<dbReference type="Proteomes" id="UP001430848">
    <property type="component" value="Unassembled WGS sequence"/>
</dbReference>
<name>A0ABR1NNG9_DIAER</name>
<protein>
    <submittedName>
        <fullName evidence="2">Uncharacterized protein</fullName>
    </submittedName>
</protein>
<dbReference type="EMBL" id="JAKNSF020000181">
    <property type="protein sequence ID" value="KAK7708668.1"/>
    <property type="molecule type" value="Genomic_DNA"/>
</dbReference>
<keyword evidence="3" id="KW-1185">Reference proteome</keyword>
<evidence type="ECO:0000256" key="1">
    <source>
        <dbReference type="SAM" id="MobiDB-lite"/>
    </source>
</evidence>
<comment type="caution">
    <text evidence="2">The sequence shown here is derived from an EMBL/GenBank/DDBJ whole genome shotgun (WGS) entry which is preliminary data.</text>
</comment>
<evidence type="ECO:0000313" key="3">
    <source>
        <dbReference type="Proteomes" id="UP001430848"/>
    </source>
</evidence>
<reference evidence="2 3" key="1">
    <citation type="submission" date="2024-02" db="EMBL/GenBank/DDBJ databases">
        <title>De novo assembly and annotation of 12 fungi associated with fruit tree decline syndrome in Ontario, Canada.</title>
        <authorList>
            <person name="Sulman M."/>
            <person name="Ellouze W."/>
            <person name="Ilyukhin E."/>
        </authorList>
    </citation>
    <scope>NUCLEOTIDE SEQUENCE [LARGE SCALE GENOMIC DNA]</scope>
    <source>
        <strain evidence="2 3">M169</strain>
    </source>
</reference>
<feature type="non-terminal residue" evidence="2">
    <location>
        <position position="1"/>
    </location>
</feature>
<evidence type="ECO:0000313" key="2">
    <source>
        <dbReference type="EMBL" id="KAK7708668.1"/>
    </source>
</evidence>
<accession>A0ABR1NNG9</accession>
<sequence length="314" mass="34974">DTTGAEPTAHPPAAGTENAGLGQPLASLGDVFKTTIKNLESARRYYGIESTRNGEVRARLALHFLQLERKRGVDHVLPQLSEALAQAWDRPTALKEWAKQNLGERCAEAWFGTETLVRIIERLFSHQGTSISLTGEVLRVASLSQARYPSFVVRDCFDRILSREKQKADKELCNSHGLLWTRYDYILPGLLSYGLFSGDKLFELYGSRLWSLLGRSWRSGRHLRELLKEFGMGTRDVDGHSLLLEPWGLEQGVALARFEGRRRRMAGQDAADHIAEEGSGEGVKMEQLLGPHPPATGDGSAITYIDVSIPKQYS</sequence>
<feature type="region of interest" description="Disordered" evidence="1">
    <location>
        <begin position="1"/>
        <end position="22"/>
    </location>
</feature>
<gene>
    <name evidence="2" type="ORF">SLS63_013438</name>
</gene>
<proteinExistence type="predicted"/>
<organism evidence="2 3">
    <name type="scientific">Diaporthe eres</name>
    <name type="common">Phomopsis oblonga</name>
    <dbReference type="NCBI Taxonomy" id="83184"/>
    <lineage>
        <taxon>Eukaryota</taxon>
        <taxon>Fungi</taxon>
        <taxon>Dikarya</taxon>
        <taxon>Ascomycota</taxon>
        <taxon>Pezizomycotina</taxon>
        <taxon>Sordariomycetes</taxon>
        <taxon>Sordariomycetidae</taxon>
        <taxon>Diaporthales</taxon>
        <taxon>Diaporthaceae</taxon>
        <taxon>Diaporthe</taxon>
        <taxon>Diaporthe eres species complex</taxon>
    </lineage>
</organism>